<dbReference type="RefSeq" id="WP_100424989.1">
    <property type="nucleotide sequence ID" value="NZ_JAXFBG010000059.1"/>
</dbReference>
<dbReference type="SUPFAM" id="SSF53474">
    <property type="entry name" value="alpha/beta-Hydrolases"/>
    <property type="match status" value="1"/>
</dbReference>
<dbReference type="AlphaFoldDB" id="A0A2M9A5H4"/>
<dbReference type="Pfam" id="PF05057">
    <property type="entry name" value="DUF676"/>
    <property type="match status" value="1"/>
</dbReference>
<evidence type="ECO:0000313" key="4">
    <source>
        <dbReference type="Proteomes" id="UP000231134"/>
    </source>
</evidence>
<dbReference type="EMBL" id="PGEX01000001">
    <property type="protein sequence ID" value="PJJ40966.1"/>
    <property type="molecule type" value="Genomic_DNA"/>
</dbReference>
<comment type="caution">
    <text evidence="3">The sequence shown here is derived from an EMBL/GenBank/DDBJ whole genome shotgun (WGS) entry which is preliminary data.</text>
</comment>
<feature type="domain" description="DUF676" evidence="2">
    <location>
        <begin position="309"/>
        <end position="417"/>
    </location>
</feature>
<gene>
    <name evidence="3" type="ORF">BGX16_0918</name>
</gene>
<organism evidence="3 4">
    <name type="scientific">Hallerella succinigenes</name>
    <dbReference type="NCBI Taxonomy" id="1896222"/>
    <lineage>
        <taxon>Bacteria</taxon>
        <taxon>Pseudomonadati</taxon>
        <taxon>Fibrobacterota</taxon>
        <taxon>Fibrobacteria</taxon>
        <taxon>Fibrobacterales</taxon>
        <taxon>Fibrobacteraceae</taxon>
        <taxon>Hallerella</taxon>
    </lineage>
</organism>
<feature type="signal peptide" evidence="1">
    <location>
        <begin position="1"/>
        <end position="19"/>
    </location>
</feature>
<feature type="chain" id="PRO_5014812339" evidence="1">
    <location>
        <begin position="20"/>
        <end position="749"/>
    </location>
</feature>
<dbReference type="InterPro" id="IPR007751">
    <property type="entry name" value="DUF676_lipase-like"/>
</dbReference>
<dbReference type="Proteomes" id="UP000231134">
    <property type="component" value="Unassembled WGS sequence"/>
</dbReference>
<sequence>MKLLNKALPLIVLSSVAFGVAKTDSTLLYFAEGNSKNSLTYPGSPVAASKIQNPKASFSPNTYCTDIGSNGKFNKNAFQLTHLKYSFNKDYKKTRPNGSPYIECHYAAEYKVNCGNGLSYKGDFKWGISTVGKSSSKWTDVPLSEYNATTGKFLPKKACRDLNRVPTEEIFKIWNGRKVAFPEKKNGSKKLARPVVFVPGHNSSFIAFGAQPIGKTDPSDANYLNGNVSGYDDGSLPDIIARDQNLDVSAKGINKNGLYFFTAPYEKKNGNLVQVLPQWKNNQSKKSISFALYKYLENVLAKHYGKNWWKSDKNQVDLVAHSQGGLVVREMLRGLRANSKLYPVGNKNAANHIRRVVTVNTPHFGSELADDYKTIQKSYPAVAAFIKEVQDQKNMESKTKQSYYKNQTLLYAKVDKDLKKFFQEGASKNAANMMLQQLNLDRPVLSAIGESLFPTSFLTGMLGAATDVSVRLTGSYVGDFKLQTNYRVMGGLLSKRETKKIDFLKPLRDTLWAWHVDGSHLATHSAFVQALTKEGYPKLPNGKKVQMRPMFSSDMRGIRNYMMNQLAEGSTEFCRGSDVAKSSCFSVTTFINTLLYKSKGLKLSQFEGVQKWLDFYNNLMEEWLGSSDLLVTSYSQQFMDKKKKLGPKYQKEFLQPRTYTISLSQMPNVSPFNFIPHGDVLDYGSVDNSNYNLHLKMIKHEGAPRKGLDLYCALDDSKCNLVKKKIQYKKAAAIGGIVWADVEKVLGGA</sequence>
<protein>
    <submittedName>
        <fullName evidence="3">PGAP1-like protein</fullName>
    </submittedName>
</protein>
<reference evidence="3 4" key="1">
    <citation type="submission" date="2017-11" db="EMBL/GenBank/DDBJ databases">
        <title>Animal gut microbial communities from fecal samples from Wisconsin, USA.</title>
        <authorList>
            <person name="Neumann A."/>
        </authorList>
    </citation>
    <scope>NUCLEOTIDE SEQUENCE [LARGE SCALE GENOMIC DNA]</scope>
    <source>
        <strain evidence="3 4">UWS3</strain>
    </source>
</reference>
<proteinExistence type="predicted"/>
<dbReference type="InterPro" id="IPR029058">
    <property type="entry name" value="AB_hydrolase_fold"/>
</dbReference>
<accession>A0A2M9A5H4</accession>
<dbReference type="OrthoDB" id="9814331at2"/>
<keyword evidence="1" id="KW-0732">Signal</keyword>
<evidence type="ECO:0000259" key="2">
    <source>
        <dbReference type="Pfam" id="PF05057"/>
    </source>
</evidence>
<name>A0A2M9A5H4_9BACT</name>
<keyword evidence="4" id="KW-1185">Reference proteome</keyword>
<dbReference type="Gene3D" id="3.40.50.1820">
    <property type="entry name" value="alpha/beta hydrolase"/>
    <property type="match status" value="1"/>
</dbReference>
<evidence type="ECO:0000313" key="3">
    <source>
        <dbReference type="EMBL" id="PJJ40966.1"/>
    </source>
</evidence>
<evidence type="ECO:0000256" key="1">
    <source>
        <dbReference type="SAM" id="SignalP"/>
    </source>
</evidence>